<feature type="compositionally biased region" description="Gly residues" evidence="1">
    <location>
        <begin position="47"/>
        <end position="61"/>
    </location>
</feature>
<dbReference type="RefSeq" id="XP_056519804.1">
    <property type="nucleotide sequence ID" value="XM_056666208.1"/>
</dbReference>
<name>A0A9W9L059_9EURO</name>
<reference evidence="2" key="2">
    <citation type="journal article" date="2023" name="IMA Fungus">
        <title>Comparative genomic study of the Penicillium genus elucidates a diverse pangenome and 15 lateral gene transfer events.</title>
        <authorList>
            <person name="Petersen C."/>
            <person name="Sorensen T."/>
            <person name="Nielsen M.R."/>
            <person name="Sondergaard T.E."/>
            <person name="Sorensen J.L."/>
            <person name="Fitzpatrick D.A."/>
            <person name="Frisvad J.C."/>
            <person name="Nielsen K.L."/>
        </authorList>
    </citation>
    <scope>NUCLEOTIDE SEQUENCE</scope>
    <source>
        <strain evidence="2">IBT 22155</strain>
    </source>
</reference>
<protein>
    <submittedName>
        <fullName evidence="2">Uncharacterized protein</fullName>
    </submittedName>
</protein>
<proteinExistence type="predicted"/>
<feature type="region of interest" description="Disordered" evidence="1">
    <location>
        <begin position="1"/>
        <end position="90"/>
    </location>
</feature>
<evidence type="ECO:0000313" key="3">
    <source>
        <dbReference type="Proteomes" id="UP001149079"/>
    </source>
</evidence>
<feature type="compositionally biased region" description="Polar residues" evidence="1">
    <location>
        <begin position="80"/>
        <end position="90"/>
    </location>
</feature>
<dbReference type="OrthoDB" id="4351777at2759"/>
<accession>A0A9W9L059</accession>
<dbReference type="EMBL" id="JAPQKL010000005">
    <property type="protein sequence ID" value="KAJ5129425.1"/>
    <property type="molecule type" value="Genomic_DNA"/>
</dbReference>
<reference evidence="2" key="1">
    <citation type="submission" date="2022-11" db="EMBL/GenBank/DDBJ databases">
        <authorList>
            <person name="Petersen C."/>
        </authorList>
    </citation>
    <scope>NUCLEOTIDE SEQUENCE</scope>
    <source>
        <strain evidence="2">IBT 22155</strain>
    </source>
</reference>
<sequence length="90" mass="9004">MPQHGFPPGHPMAAQHPNGHPGPGMVQQMHPGVSAPGGPQVSQAGPMMGGMIPGAGTAGPGGPGPNAHAMSHLNPAQAHMLQNPQFQQNC</sequence>
<evidence type="ECO:0000313" key="2">
    <source>
        <dbReference type="EMBL" id="KAJ5129425.1"/>
    </source>
</evidence>
<organism evidence="2 3">
    <name type="scientific">Penicillium bovifimosum</name>
    <dbReference type="NCBI Taxonomy" id="126998"/>
    <lineage>
        <taxon>Eukaryota</taxon>
        <taxon>Fungi</taxon>
        <taxon>Dikarya</taxon>
        <taxon>Ascomycota</taxon>
        <taxon>Pezizomycotina</taxon>
        <taxon>Eurotiomycetes</taxon>
        <taxon>Eurotiomycetidae</taxon>
        <taxon>Eurotiales</taxon>
        <taxon>Aspergillaceae</taxon>
        <taxon>Penicillium</taxon>
    </lineage>
</organism>
<dbReference type="Proteomes" id="UP001149079">
    <property type="component" value="Unassembled WGS sequence"/>
</dbReference>
<evidence type="ECO:0000256" key="1">
    <source>
        <dbReference type="SAM" id="MobiDB-lite"/>
    </source>
</evidence>
<dbReference type="AlphaFoldDB" id="A0A9W9L059"/>
<gene>
    <name evidence="2" type="ORF">N7515_005464</name>
</gene>
<dbReference type="GeneID" id="81405378"/>
<comment type="caution">
    <text evidence="2">The sequence shown here is derived from an EMBL/GenBank/DDBJ whole genome shotgun (WGS) entry which is preliminary data.</text>
</comment>
<keyword evidence="3" id="KW-1185">Reference proteome</keyword>